<evidence type="ECO:0000259" key="8">
    <source>
        <dbReference type="PROSITE" id="PS50856"/>
    </source>
</evidence>
<keyword evidence="4 6" id="KW-0472">Membrane</keyword>
<dbReference type="InterPro" id="IPR005533">
    <property type="entry name" value="AMOP_dom"/>
</dbReference>
<keyword evidence="2 6" id="KW-0812">Transmembrane</keyword>
<feature type="transmembrane region" description="Helical" evidence="6">
    <location>
        <begin position="1221"/>
        <end position="1249"/>
    </location>
</feature>
<evidence type="ECO:0000259" key="9">
    <source>
        <dbReference type="PROSITE" id="PS51220"/>
    </source>
</evidence>
<dbReference type="InterPro" id="IPR057018">
    <property type="entry name" value="F54D1_6-like_Ig-like"/>
</dbReference>
<dbReference type="InterPro" id="IPR057019">
    <property type="entry name" value="F54D1_6-like_Ig-like_2"/>
</dbReference>
<dbReference type="SMART" id="SM00723">
    <property type="entry name" value="AMOP"/>
    <property type="match status" value="1"/>
</dbReference>
<keyword evidence="11" id="KW-1185">Reference proteome</keyword>
<evidence type="ECO:0000256" key="7">
    <source>
        <dbReference type="SAM" id="SignalP"/>
    </source>
</evidence>
<dbReference type="PROSITE" id="PS51220">
    <property type="entry name" value="NIDO"/>
    <property type="match status" value="1"/>
</dbReference>
<dbReference type="InterPro" id="IPR003886">
    <property type="entry name" value="NIDO_dom"/>
</dbReference>
<dbReference type="Pfam" id="PF24469">
    <property type="entry name" value="F54D1_6_C"/>
    <property type="match status" value="1"/>
</dbReference>
<feature type="signal peptide" evidence="7">
    <location>
        <begin position="1"/>
        <end position="24"/>
    </location>
</feature>
<protein>
    <submittedName>
        <fullName evidence="10">AMOP domain protein</fullName>
    </submittedName>
</protein>
<feature type="compositionally biased region" description="Polar residues" evidence="5">
    <location>
        <begin position="993"/>
        <end position="1011"/>
    </location>
</feature>
<dbReference type="InterPro" id="IPR057017">
    <property type="entry name" value="F54D1_6-like_C"/>
</dbReference>
<dbReference type="PROSITE" id="PS50856">
    <property type="entry name" value="AMOP"/>
    <property type="match status" value="1"/>
</dbReference>
<dbReference type="GO" id="GO:0007160">
    <property type="term" value="P:cell-matrix adhesion"/>
    <property type="evidence" value="ECO:0007669"/>
    <property type="project" value="InterPro"/>
</dbReference>
<feature type="domain" description="NIDO" evidence="9">
    <location>
        <begin position="139"/>
        <end position="300"/>
    </location>
</feature>
<keyword evidence="3 6" id="KW-1133">Transmembrane helix</keyword>
<accession>A0A0D6LVH0</accession>
<dbReference type="Pfam" id="PF24678">
    <property type="entry name" value="DUF7658"/>
    <property type="match status" value="1"/>
</dbReference>
<evidence type="ECO:0000313" key="11">
    <source>
        <dbReference type="Proteomes" id="UP000054495"/>
    </source>
</evidence>
<dbReference type="AlphaFoldDB" id="A0A0D6LVH0"/>
<organism evidence="10 11">
    <name type="scientific">Ancylostoma ceylanicum</name>
    <dbReference type="NCBI Taxonomy" id="53326"/>
    <lineage>
        <taxon>Eukaryota</taxon>
        <taxon>Metazoa</taxon>
        <taxon>Ecdysozoa</taxon>
        <taxon>Nematoda</taxon>
        <taxon>Chromadorea</taxon>
        <taxon>Rhabditida</taxon>
        <taxon>Rhabditina</taxon>
        <taxon>Rhabditomorpha</taxon>
        <taxon>Strongyloidea</taxon>
        <taxon>Ancylostomatidae</taxon>
        <taxon>Ancylostomatinae</taxon>
        <taxon>Ancylostoma</taxon>
    </lineage>
</organism>
<evidence type="ECO:0000256" key="1">
    <source>
        <dbReference type="ARBA" id="ARBA00004370"/>
    </source>
</evidence>
<evidence type="ECO:0000256" key="4">
    <source>
        <dbReference type="ARBA" id="ARBA00023136"/>
    </source>
</evidence>
<dbReference type="Pfam" id="PF06119">
    <property type="entry name" value="NIDO"/>
    <property type="match status" value="1"/>
</dbReference>
<dbReference type="EMBL" id="KE124887">
    <property type="protein sequence ID" value="EPB75814.1"/>
    <property type="molecule type" value="Genomic_DNA"/>
</dbReference>
<dbReference type="Proteomes" id="UP000054495">
    <property type="component" value="Unassembled WGS sequence"/>
</dbReference>
<evidence type="ECO:0000313" key="10">
    <source>
        <dbReference type="EMBL" id="EPB75814.1"/>
    </source>
</evidence>
<dbReference type="Pfam" id="PF24464">
    <property type="entry name" value="Ig_F54D1_6_2"/>
    <property type="match status" value="1"/>
</dbReference>
<feature type="domain" description="AMOP" evidence="8">
    <location>
        <begin position="545"/>
        <end position="726"/>
    </location>
</feature>
<dbReference type="PANTHER" id="PTHR13802">
    <property type="entry name" value="MUCIN 4-RELATED"/>
    <property type="match status" value="1"/>
</dbReference>
<gene>
    <name evidence="10" type="ORF">ANCCEY_05108</name>
</gene>
<evidence type="ECO:0000256" key="3">
    <source>
        <dbReference type="ARBA" id="ARBA00022989"/>
    </source>
</evidence>
<dbReference type="SMART" id="SM00539">
    <property type="entry name" value="NIDO"/>
    <property type="match status" value="1"/>
</dbReference>
<feature type="chain" id="PRO_5002307352" evidence="7">
    <location>
        <begin position="25"/>
        <end position="1250"/>
    </location>
</feature>
<dbReference type="InterPro" id="IPR056075">
    <property type="entry name" value="DUF7658"/>
</dbReference>
<keyword evidence="7" id="KW-0732">Signal</keyword>
<reference evidence="10 11" key="1">
    <citation type="submission" date="2013-05" db="EMBL/GenBank/DDBJ databases">
        <title>Draft genome of the parasitic nematode Anyclostoma ceylanicum.</title>
        <authorList>
            <person name="Mitreva M."/>
        </authorList>
    </citation>
    <scope>NUCLEOTIDE SEQUENCE [LARGE SCALE GENOMIC DNA]</scope>
</reference>
<dbReference type="PANTHER" id="PTHR13802:SF60">
    <property type="entry name" value="PROTEIN CBG06057"/>
    <property type="match status" value="1"/>
</dbReference>
<dbReference type="GO" id="GO:0016020">
    <property type="term" value="C:membrane"/>
    <property type="evidence" value="ECO:0007669"/>
    <property type="project" value="UniProtKB-SubCell"/>
</dbReference>
<evidence type="ECO:0000256" key="6">
    <source>
        <dbReference type="SAM" id="Phobius"/>
    </source>
</evidence>
<evidence type="ECO:0000256" key="5">
    <source>
        <dbReference type="SAM" id="MobiDB-lite"/>
    </source>
</evidence>
<proteinExistence type="predicted"/>
<comment type="subcellular location">
    <subcellularLocation>
        <location evidence="1">Membrane</location>
    </subcellularLocation>
</comment>
<dbReference type="Pfam" id="PF24462">
    <property type="entry name" value="Ig_F54D1_6"/>
    <property type="match status" value="1"/>
</dbReference>
<sequence>MWRERDRRTLRWLILWGLVAGVQQQVQQPQSGNINQNLGLPEAGTLFTGTGTNLYYGVNLVPFGPEVGDQEVIPGMLTSGQTIDLHMYFPFYGGLYNYTTISVNGYIGFAVVLDQGPTINIGPDATDWPKYQDPAMIAPYLCKQQACQGTHGGYVRCDQNSDYFLDEMMRWLQEGVAGAAAFRADAALVVTWYNTASAISGRSDMDAGQLSTYQLVWLTDEAARLSYVILNYDKLGFDAADFRANSRSGRCQAVFNGGNHTGLVPVDPTQAFKNTPKVLSQRSGVPHMVRGRYMFRVDDVVRPAGCSNKTGGTYPMLIYPNIVNMMGEMTVDVNAICLDRAQTYILMIEQRQTATCTVLNPSIARCHLPKIYDWGTKTVYFQPQSGGANDEKAFVGYIYFVPPTLDPMRLDIGNIYDWFKNPIPYQVMPLTWYPRNFTNPDIATHMESVRISDDTMYSVQLGLYVIGYREFKDDDIKKFRPEHRVLCRLATYSNRNTYEYRWKPQEERINIYQVEQWYLNDWQRTHELYNYRFGYLKLAPIKPNQNENQPQTLLSGYNEDGAQWNFIRDTETNSSCPCIEKQAMADLGRFMPHPRCSQAFRDITCTVAIGARNCYMSAQNIYGSYAGTGRGFESENTARFPTHYGQVCCYDDAGHLMQTSYQPVIKVTPEVPYNPGFPMRAYEFGTSPYMGQYEVPGLSAFHNDYMPYFLCCKFADFRCQMFYWRRPSSGCQEYQPPAYGEGMGAGTFNTIDNDKFIFNEPGVFNVLYIPQTTTTPEVKVQLRLERYPDRRVDFSLLGHGMAQQDLVQPTNTTVITGVALEATGTDRVHIVARKDTRRFRYRTSIIVGNIMRYFDTMRIQRFKGVLIYVNNVERGQPEIYVVLEEAQIGIRVRESYAIDVDRYSNYQESMGMLNVALSVPPQYGVRPDGDKTREVEMRQRYNLPRVAGLMRPFPDQSSASFMQTLTLNDVNSETYRQQIINMYRVQGSGEPGSDQSLSSANQAGMPTENMFTTSKDEDKKFEVFPEASMKSGPIYRVAPKYEAGRYRFHAITGQALNQRLQTCRDLQQQNIINVQPMQSQLTETYGMTQCPDNPSAIISECGDSVPCLYDYTTLNAKVLGVRVKEEWNVFTAERLDATRFYNSCGPINIEYPEYLIKTSSMYSAYMQGDVARFECVQSHWIKGVHEYKCGIVVDYNRPNEYRFEWNKGEQPWCRSREKENFLIWLSAILGTIAIIMVRHIIFSIIYLGVT</sequence>
<dbReference type="Pfam" id="PF03782">
    <property type="entry name" value="AMOP"/>
    <property type="match status" value="1"/>
</dbReference>
<dbReference type="InterPro" id="IPR051495">
    <property type="entry name" value="Epithelial_Barrier/Signaling"/>
</dbReference>
<name>A0A0D6LVH0_9BILA</name>
<feature type="region of interest" description="Disordered" evidence="5">
    <location>
        <begin position="988"/>
        <end position="1011"/>
    </location>
</feature>
<evidence type="ECO:0000256" key="2">
    <source>
        <dbReference type="ARBA" id="ARBA00022692"/>
    </source>
</evidence>